<reference evidence="7 8" key="1">
    <citation type="journal article" date="2020" name="Cell Host Microbe">
        <title>Functional and Genomic Variation between Human-Derived Isolates of Lachnospiraceae Reveals Inter- and Intra-Species Diversity.</title>
        <authorList>
            <person name="Sorbara M.T."/>
            <person name="Littmann E.R."/>
            <person name="Fontana E."/>
            <person name="Moody T.U."/>
            <person name="Kohout C.E."/>
            <person name="Gjonbalaj M."/>
            <person name="Eaton V."/>
            <person name="Seok R."/>
            <person name="Leiner I.M."/>
            <person name="Pamer E.G."/>
        </authorList>
    </citation>
    <scope>NUCLEOTIDE SEQUENCE [LARGE SCALE GENOMIC DNA]</scope>
    <source>
        <strain evidence="6 7">MSK.17.11</strain>
        <strain evidence="5 8">MSK.17.38</strain>
    </source>
</reference>
<evidence type="ECO:0000313" key="5">
    <source>
        <dbReference type="EMBL" id="NSK13964.1"/>
    </source>
</evidence>
<reference evidence="6" key="2">
    <citation type="submission" date="2020-02" db="EMBL/GenBank/DDBJ databases">
        <authorList>
            <person name="Littmann E."/>
            <person name="Sorbara M."/>
        </authorList>
    </citation>
    <scope>NUCLEOTIDE SEQUENCE</scope>
    <source>
        <strain evidence="6">MSK.17.11</strain>
        <strain evidence="5">MSK.17.38</strain>
    </source>
</reference>
<dbReference type="Proteomes" id="UP000528555">
    <property type="component" value="Unassembled WGS sequence"/>
</dbReference>
<dbReference type="EMBL" id="JAAIUO010000002">
    <property type="protein sequence ID" value="NSK13964.1"/>
    <property type="molecule type" value="Genomic_DNA"/>
</dbReference>
<dbReference type="PROSITE" id="PS50995">
    <property type="entry name" value="HTH_MARR_2"/>
    <property type="match status" value="1"/>
</dbReference>
<comment type="caution">
    <text evidence="6">The sequence shown here is derived from an EMBL/GenBank/DDBJ whole genome shotgun (WGS) entry which is preliminary data.</text>
</comment>
<protein>
    <submittedName>
        <fullName evidence="6">Winged helix DNA-binding protein</fullName>
    </submittedName>
</protein>
<evidence type="ECO:0000313" key="7">
    <source>
        <dbReference type="Proteomes" id="UP000528555"/>
    </source>
</evidence>
<evidence type="ECO:0000256" key="2">
    <source>
        <dbReference type="ARBA" id="ARBA00023125"/>
    </source>
</evidence>
<evidence type="ECO:0000313" key="6">
    <source>
        <dbReference type="EMBL" id="NVH57949.1"/>
    </source>
</evidence>
<dbReference type="PANTHER" id="PTHR33164:SF43">
    <property type="entry name" value="HTH-TYPE TRANSCRIPTIONAL REPRESSOR YETL"/>
    <property type="match status" value="1"/>
</dbReference>
<feature type="domain" description="HTH marR-type" evidence="4">
    <location>
        <begin position="1"/>
        <end position="138"/>
    </location>
</feature>
<proteinExistence type="predicted"/>
<dbReference type="InterPro" id="IPR036388">
    <property type="entry name" value="WH-like_DNA-bd_sf"/>
</dbReference>
<evidence type="ECO:0000256" key="1">
    <source>
        <dbReference type="ARBA" id="ARBA00023015"/>
    </source>
</evidence>
<gene>
    <name evidence="6" type="ORF">G5A66_04645</name>
    <name evidence="5" type="ORF">G5A75_03555</name>
</gene>
<dbReference type="Proteomes" id="UP000701680">
    <property type="component" value="Unassembled WGS sequence"/>
</dbReference>
<organism evidence="6 7">
    <name type="scientific">Dorea phocaeensis</name>
    <dbReference type="NCBI Taxonomy" id="2040291"/>
    <lineage>
        <taxon>Bacteria</taxon>
        <taxon>Bacillati</taxon>
        <taxon>Bacillota</taxon>
        <taxon>Clostridia</taxon>
        <taxon>Lachnospirales</taxon>
        <taxon>Lachnospiraceae</taxon>
        <taxon>Dorea</taxon>
    </lineage>
</organism>
<dbReference type="InterPro" id="IPR039422">
    <property type="entry name" value="MarR/SlyA-like"/>
</dbReference>
<dbReference type="GO" id="GO:0003700">
    <property type="term" value="F:DNA-binding transcription factor activity"/>
    <property type="evidence" value="ECO:0007669"/>
    <property type="project" value="InterPro"/>
</dbReference>
<dbReference type="AlphaFoldDB" id="A0A850HIZ6"/>
<evidence type="ECO:0000259" key="4">
    <source>
        <dbReference type="PROSITE" id="PS50995"/>
    </source>
</evidence>
<keyword evidence="3" id="KW-0804">Transcription</keyword>
<dbReference type="GO" id="GO:0003677">
    <property type="term" value="F:DNA binding"/>
    <property type="evidence" value="ECO:0007669"/>
    <property type="project" value="UniProtKB-KW"/>
</dbReference>
<dbReference type="RefSeq" id="WP_173814371.1">
    <property type="nucleotide sequence ID" value="NZ_JAAITX010000002.1"/>
</dbReference>
<dbReference type="InterPro" id="IPR055166">
    <property type="entry name" value="Transc_reg_Sar_Rot_HTH"/>
</dbReference>
<dbReference type="GO" id="GO:0006950">
    <property type="term" value="P:response to stress"/>
    <property type="evidence" value="ECO:0007669"/>
    <property type="project" value="TreeGrafter"/>
</dbReference>
<dbReference type="Pfam" id="PF22381">
    <property type="entry name" value="Staph_reg_Sar_Rot"/>
    <property type="match status" value="1"/>
</dbReference>
<keyword evidence="1" id="KW-0805">Transcription regulation</keyword>
<accession>A0A850HIZ6</accession>
<keyword evidence="7" id="KW-1185">Reference proteome</keyword>
<dbReference type="EMBL" id="JAAITX010000002">
    <property type="protein sequence ID" value="NVH57949.1"/>
    <property type="molecule type" value="Genomic_DNA"/>
</dbReference>
<dbReference type="InterPro" id="IPR036390">
    <property type="entry name" value="WH_DNA-bd_sf"/>
</dbReference>
<evidence type="ECO:0000313" key="8">
    <source>
        <dbReference type="Proteomes" id="UP000701680"/>
    </source>
</evidence>
<dbReference type="PANTHER" id="PTHR33164">
    <property type="entry name" value="TRANSCRIPTIONAL REGULATOR, MARR FAMILY"/>
    <property type="match status" value="1"/>
</dbReference>
<sequence length="142" mass="16759">MNELNEQILDAWIQLTTAINNERIVSEMPLNEALICRMLYHNKERNITATDLCGWTKMQKSQMNRTLISMEQKGWIHRQRSEKDKRQIFIVLNEDKMILYREQHEHILSIVNKLVDRIGEENANQALKLFNLIAQIAGEEIV</sequence>
<dbReference type="SMART" id="SM00347">
    <property type="entry name" value="HTH_MARR"/>
    <property type="match status" value="1"/>
</dbReference>
<dbReference type="SUPFAM" id="SSF46785">
    <property type="entry name" value="Winged helix' DNA-binding domain"/>
    <property type="match status" value="1"/>
</dbReference>
<name>A0A850HIZ6_9FIRM</name>
<dbReference type="InterPro" id="IPR000835">
    <property type="entry name" value="HTH_MarR-typ"/>
</dbReference>
<evidence type="ECO:0000256" key="3">
    <source>
        <dbReference type="ARBA" id="ARBA00023163"/>
    </source>
</evidence>
<keyword evidence="2 6" id="KW-0238">DNA-binding</keyword>
<dbReference type="Gene3D" id="1.10.10.10">
    <property type="entry name" value="Winged helix-like DNA-binding domain superfamily/Winged helix DNA-binding domain"/>
    <property type="match status" value="1"/>
</dbReference>